<sequence>MIVDHYIPTTHDPKTAQQVFSFFDGAAFSDQRVRYLKTWDLIARNLDLSGKTVAETGHLSGLSEYYRSVGQPVAAIDGDFRYRMDAEDASADILFSFEVFEHIKDQDHKHFDDLVLFNFTGVRAFAAEMHRVLRPGGQLVLTTPNACSLINAFKLCNNEPPWLYWPHVREYSSKEVIEICGNAGFVLEFFDTMYAFHYLAPDFEHDLHKYIGSTGASIDHRGDDMFFVFRKPTEAGPQ</sequence>
<dbReference type="GO" id="GO:0008168">
    <property type="term" value="F:methyltransferase activity"/>
    <property type="evidence" value="ECO:0007669"/>
    <property type="project" value="UniProtKB-KW"/>
</dbReference>
<evidence type="ECO:0000313" key="1">
    <source>
        <dbReference type="EMBL" id="RUQ75268.1"/>
    </source>
</evidence>
<comment type="caution">
    <text evidence="1">The sequence shown here is derived from an EMBL/GenBank/DDBJ whole genome shotgun (WGS) entry which is preliminary data.</text>
</comment>
<proteinExistence type="predicted"/>
<dbReference type="Gene3D" id="3.40.50.150">
    <property type="entry name" value="Vaccinia Virus protein VP39"/>
    <property type="match status" value="1"/>
</dbReference>
<keyword evidence="2" id="KW-1185">Reference proteome</keyword>
<dbReference type="InterPro" id="IPR029063">
    <property type="entry name" value="SAM-dependent_MTases_sf"/>
</dbReference>
<accession>A0A3S0V8I4</accession>
<name>A0A3S0V8I4_9PROT</name>
<evidence type="ECO:0000313" key="2">
    <source>
        <dbReference type="Proteomes" id="UP000280346"/>
    </source>
</evidence>
<gene>
    <name evidence="1" type="ORF">EJ913_04985</name>
</gene>
<dbReference type="OrthoDB" id="9796760at2"/>
<keyword evidence="1" id="KW-0808">Transferase</keyword>
<keyword evidence="1" id="KW-0489">Methyltransferase</keyword>
<dbReference type="GO" id="GO:0032259">
    <property type="term" value="P:methylation"/>
    <property type="evidence" value="ECO:0007669"/>
    <property type="project" value="UniProtKB-KW"/>
</dbReference>
<dbReference type="SUPFAM" id="SSF53335">
    <property type="entry name" value="S-adenosyl-L-methionine-dependent methyltransferases"/>
    <property type="match status" value="1"/>
</dbReference>
<protein>
    <submittedName>
        <fullName evidence="1">Methyltransferase domain-containing protein</fullName>
    </submittedName>
</protein>
<reference evidence="1 2" key="1">
    <citation type="submission" date="2018-12" db="EMBL/GenBank/DDBJ databases">
        <authorList>
            <person name="Yang Y."/>
        </authorList>
    </citation>
    <scope>NUCLEOTIDE SEQUENCE [LARGE SCALE GENOMIC DNA]</scope>
    <source>
        <strain evidence="1 2">GSF71</strain>
    </source>
</reference>
<dbReference type="Proteomes" id="UP000280346">
    <property type="component" value="Unassembled WGS sequence"/>
</dbReference>
<dbReference type="EMBL" id="RZIJ01000002">
    <property type="protein sequence ID" value="RUQ75268.1"/>
    <property type="molecule type" value="Genomic_DNA"/>
</dbReference>
<organism evidence="1 2">
    <name type="scientific">Azospirillum doebereinerae</name>
    <dbReference type="NCBI Taxonomy" id="92933"/>
    <lineage>
        <taxon>Bacteria</taxon>
        <taxon>Pseudomonadati</taxon>
        <taxon>Pseudomonadota</taxon>
        <taxon>Alphaproteobacteria</taxon>
        <taxon>Rhodospirillales</taxon>
        <taxon>Azospirillaceae</taxon>
        <taxon>Azospirillum</taxon>
    </lineage>
</organism>
<dbReference type="AlphaFoldDB" id="A0A3S0V8I4"/>
<dbReference type="Pfam" id="PF13489">
    <property type="entry name" value="Methyltransf_23"/>
    <property type="match status" value="1"/>
</dbReference>